<protein>
    <submittedName>
        <fullName evidence="2">Baseplate assembly protein</fullName>
    </submittedName>
</protein>
<dbReference type="InterPro" id="IPR014462">
    <property type="entry name" value="Phage_Mu_Gp45"/>
</dbReference>
<reference evidence="2 3" key="1">
    <citation type="submission" date="2017-07" db="EMBL/GenBank/DDBJ databases">
        <title>blaIMP-27 on transferable plasmids in Proteus mirabilis and Providencia rettgeri.</title>
        <authorList>
            <person name="Potter R."/>
        </authorList>
    </citation>
    <scope>NUCLEOTIDE SEQUENCE [LARGE SCALE GENOMIC DNA]</scope>
    <source>
        <strain evidence="2 3">PR1</strain>
    </source>
</reference>
<sequence>MMNQILRDIRTRIAMIIGFGKTALSEDSGNTQKVQYHNNMEVRDGTIRYTDFGFSSSLPAGSDVLIAYLNGNRSNAIIFASNHPSSRHQNLKSGESVLYNQWGLHILMTEEGIVIEAKDKEVTVNNAKKVTVNASTEILLNTPVLKVTGNIIDNCEGNKSTLKALRDSYNKHNHAVKNVQSGGSSVTSESIKEKV</sequence>
<organism evidence="2 3">
    <name type="scientific">Providencia rettgeri</name>
    <dbReference type="NCBI Taxonomy" id="587"/>
    <lineage>
        <taxon>Bacteria</taxon>
        <taxon>Pseudomonadati</taxon>
        <taxon>Pseudomonadota</taxon>
        <taxon>Gammaproteobacteria</taxon>
        <taxon>Enterobacterales</taxon>
        <taxon>Morganellaceae</taxon>
        <taxon>Providencia</taxon>
    </lineage>
</organism>
<evidence type="ECO:0000313" key="2">
    <source>
        <dbReference type="EMBL" id="OZS76284.1"/>
    </source>
</evidence>
<comment type="caution">
    <text evidence="2">The sequence shown here is derived from an EMBL/GenBank/DDBJ whole genome shotgun (WGS) entry which is preliminary data.</text>
</comment>
<dbReference type="InterPro" id="IPR053861">
    <property type="entry name" value="Phage_Mu_Gp45_N"/>
</dbReference>
<proteinExistence type="predicted"/>
<dbReference type="AlphaFoldDB" id="A0A264VY83"/>
<accession>A0A264VY83</accession>
<evidence type="ECO:0000313" key="3">
    <source>
        <dbReference type="Proteomes" id="UP000216001"/>
    </source>
</evidence>
<evidence type="ECO:0000259" key="1">
    <source>
        <dbReference type="Pfam" id="PF06890"/>
    </source>
</evidence>
<gene>
    <name evidence="2" type="ORF">CHI95_00155</name>
</gene>
<dbReference type="Pfam" id="PF06890">
    <property type="entry name" value="Phage_Mu_Gp45"/>
    <property type="match status" value="1"/>
</dbReference>
<dbReference type="PIRSF" id="PIRSF012337">
    <property type="entry name" value="gp45"/>
    <property type="match status" value="1"/>
</dbReference>
<dbReference type="EMBL" id="NOWC01000001">
    <property type="protein sequence ID" value="OZS76284.1"/>
    <property type="molecule type" value="Genomic_DNA"/>
</dbReference>
<dbReference type="Proteomes" id="UP000216001">
    <property type="component" value="Unassembled WGS sequence"/>
</dbReference>
<name>A0A264VY83_PRORE</name>
<feature type="domain" description="Bacteriophage Mu Gp45 N-terminal" evidence="1">
    <location>
        <begin position="25"/>
        <end position="84"/>
    </location>
</feature>